<evidence type="ECO:0000313" key="1">
    <source>
        <dbReference type="EMBL" id="MBA6156975.1"/>
    </source>
</evidence>
<name>A0A839APE7_9FLAO</name>
<organism evidence="1 2">
    <name type="scientific">Tenacibaculum pelagium</name>
    <dbReference type="NCBI Taxonomy" id="2759527"/>
    <lineage>
        <taxon>Bacteria</taxon>
        <taxon>Pseudomonadati</taxon>
        <taxon>Bacteroidota</taxon>
        <taxon>Flavobacteriia</taxon>
        <taxon>Flavobacteriales</taxon>
        <taxon>Flavobacteriaceae</taxon>
        <taxon>Tenacibaculum</taxon>
    </lineage>
</organism>
<sequence length="285" mass="33645">MKKFTFFLITVFIVSCDLISLKTETFKEDRPIATVYNKNLYKKDIEVLIPENISKKDSLVIVKGLINSWAKQQLLLVKAEENISEVNSTEIENLVNDYKQSLYINGYKERLIKQQLDTIVSNGEIKSYYDKNKENFKLNEELLQFEYIHYGKDFLDKKETIVQFKSNKQEDREDLERHLLNFKSYRLQDSTWVTLDYLKENIPPFQTEPKQNLLKLSKFIQKEDSLGVYLVAVKNMLPTNAIAPVAFVSSRIKQIILHKRKLELIREIEKTLINDAIQNKNFKEY</sequence>
<keyword evidence="2" id="KW-1185">Reference proteome</keyword>
<evidence type="ECO:0000313" key="2">
    <source>
        <dbReference type="Proteomes" id="UP000563906"/>
    </source>
</evidence>
<gene>
    <name evidence="1" type="ORF">H3Z83_10645</name>
</gene>
<comment type="caution">
    <text evidence="1">The sequence shown here is derived from an EMBL/GenBank/DDBJ whole genome shotgun (WGS) entry which is preliminary data.</text>
</comment>
<dbReference type="PROSITE" id="PS51257">
    <property type="entry name" value="PROKAR_LIPOPROTEIN"/>
    <property type="match status" value="1"/>
</dbReference>
<reference evidence="1 2" key="1">
    <citation type="submission" date="2020-07" db="EMBL/GenBank/DDBJ databases">
        <title>Bacterium isolated from marine sediment.</title>
        <authorList>
            <person name="Shang D."/>
            <person name="Du Z.-J."/>
        </authorList>
    </citation>
    <scope>NUCLEOTIDE SEQUENCE [LARGE SCALE GENOMIC DNA]</scope>
    <source>
        <strain evidence="1 2">S7007</strain>
    </source>
</reference>
<dbReference type="Proteomes" id="UP000563906">
    <property type="component" value="Unassembled WGS sequence"/>
</dbReference>
<evidence type="ECO:0008006" key="3">
    <source>
        <dbReference type="Google" id="ProtNLM"/>
    </source>
</evidence>
<dbReference type="AlphaFoldDB" id="A0A839APE7"/>
<dbReference type="RefSeq" id="WP_182125476.1">
    <property type="nucleotide sequence ID" value="NZ_JACGLS010000005.1"/>
</dbReference>
<proteinExistence type="predicted"/>
<dbReference type="EMBL" id="JACGLS010000005">
    <property type="protein sequence ID" value="MBA6156975.1"/>
    <property type="molecule type" value="Genomic_DNA"/>
</dbReference>
<protein>
    <recommendedName>
        <fullName evidence="3">Peptidylprolyl isomerase</fullName>
    </recommendedName>
</protein>
<accession>A0A839APE7</accession>